<dbReference type="EMBL" id="JACHCA010000005">
    <property type="protein sequence ID" value="MBB6128061.1"/>
    <property type="molecule type" value="Genomic_DNA"/>
</dbReference>
<evidence type="ECO:0000259" key="1">
    <source>
        <dbReference type="PROSITE" id="PS51186"/>
    </source>
</evidence>
<accession>A0A1N7CCG8</accession>
<reference evidence="4 5" key="1">
    <citation type="submission" date="2020-08" db="EMBL/GenBank/DDBJ databases">
        <title>Genomic Encyclopedia of Type Strains, Phase IV (KMG-V): Genome sequencing to study the core and pangenomes of soil and plant-associated prokaryotes.</title>
        <authorList>
            <person name="Whitman W."/>
        </authorList>
    </citation>
    <scope>NUCLEOTIDE SEQUENCE [LARGE SCALE GENOMIC DNA]</scope>
    <source>
        <strain evidence="2 4">ANJLi2</strain>
        <strain evidence="3 5">MP601</strain>
    </source>
</reference>
<gene>
    <name evidence="3" type="ORF">HDF22_002174</name>
    <name evidence="2" type="ORF">HDF23_003657</name>
</gene>
<dbReference type="InterPro" id="IPR000182">
    <property type="entry name" value="GNAT_dom"/>
</dbReference>
<evidence type="ECO:0000313" key="4">
    <source>
        <dbReference type="Proteomes" id="UP000541583"/>
    </source>
</evidence>
<dbReference type="EMBL" id="JACHCB010000009">
    <property type="protein sequence ID" value="MBB6110896.1"/>
    <property type="molecule type" value="Genomic_DNA"/>
</dbReference>
<dbReference type="OrthoDB" id="2352823at2"/>
<dbReference type="STRING" id="354630.SAMN05421821_10989"/>
<feature type="domain" description="N-acetyltransferase" evidence="1">
    <location>
        <begin position="1"/>
        <end position="144"/>
    </location>
</feature>
<dbReference type="CDD" id="cd04301">
    <property type="entry name" value="NAT_SF"/>
    <property type="match status" value="1"/>
</dbReference>
<evidence type="ECO:0000313" key="2">
    <source>
        <dbReference type="EMBL" id="MBB6110896.1"/>
    </source>
</evidence>
<dbReference type="Pfam" id="PF13673">
    <property type="entry name" value="Acetyltransf_10"/>
    <property type="match status" value="1"/>
</dbReference>
<dbReference type="Proteomes" id="UP000541583">
    <property type="component" value="Unassembled WGS sequence"/>
</dbReference>
<dbReference type="Gene3D" id="3.40.630.30">
    <property type="match status" value="1"/>
</dbReference>
<dbReference type="Proteomes" id="UP000548326">
    <property type="component" value="Unassembled WGS sequence"/>
</dbReference>
<dbReference type="SUPFAM" id="SSF55729">
    <property type="entry name" value="Acyl-CoA N-acyltransferases (Nat)"/>
    <property type="match status" value="1"/>
</dbReference>
<comment type="caution">
    <text evidence="3">The sequence shown here is derived from an EMBL/GenBank/DDBJ whole genome shotgun (WGS) entry which is preliminary data.</text>
</comment>
<organism evidence="3 5">
    <name type="scientific">Mucilaginibacter lappiensis</name>
    <dbReference type="NCBI Taxonomy" id="354630"/>
    <lineage>
        <taxon>Bacteria</taxon>
        <taxon>Pseudomonadati</taxon>
        <taxon>Bacteroidota</taxon>
        <taxon>Sphingobacteriia</taxon>
        <taxon>Sphingobacteriales</taxon>
        <taxon>Sphingobacteriaceae</taxon>
        <taxon>Mucilaginibacter</taxon>
    </lineage>
</organism>
<dbReference type="GO" id="GO:0016747">
    <property type="term" value="F:acyltransferase activity, transferring groups other than amino-acyl groups"/>
    <property type="evidence" value="ECO:0007669"/>
    <property type="project" value="InterPro"/>
</dbReference>
<dbReference type="RefSeq" id="WP_076374725.1">
    <property type="nucleotide sequence ID" value="NZ_FTMG01000009.1"/>
</dbReference>
<protein>
    <recommendedName>
        <fullName evidence="1">N-acetyltransferase domain-containing protein</fullName>
    </recommendedName>
</protein>
<dbReference type="PROSITE" id="PS51186">
    <property type="entry name" value="GNAT"/>
    <property type="match status" value="1"/>
</dbReference>
<sequence>MIKFITVEDLLPIRNEVLREGKLTLEECIFPTDKIEGAFHLGYYQDDELACIASFHPQNYEGFAGKAYQLRGMATTEKYQGKGLGNQLVNFALVYLRGRKTNYVWCNARKKAVPFYHNAGFEIISPEFEVPGIGPHYVMYVKIA</sequence>
<proteinExistence type="predicted"/>
<evidence type="ECO:0000313" key="5">
    <source>
        <dbReference type="Proteomes" id="UP000548326"/>
    </source>
</evidence>
<evidence type="ECO:0000313" key="3">
    <source>
        <dbReference type="EMBL" id="MBB6128061.1"/>
    </source>
</evidence>
<keyword evidence="4" id="KW-1185">Reference proteome</keyword>
<name>A0A1N7CCG8_9SPHI</name>
<dbReference type="AlphaFoldDB" id="A0A1N7CCG8"/>
<dbReference type="InterPro" id="IPR016181">
    <property type="entry name" value="Acyl_CoA_acyltransferase"/>
</dbReference>